<organism evidence="2 3">
    <name type="scientific">Chlamydomonas eustigma</name>
    <dbReference type="NCBI Taxonomy" id="1157962"/>
    <lineage>
        <taxon>Eukaryota</taxon>
        <taxon>Viridiplantae</taxon>
        <taxon>Chlorophyta</taxon>
        <taxon>core chlorophytes</taxon>
        <taxon>Chlorophyceae</taxon>
        <taxon>CS clade</taxon>
        <taxon>Chlamydomonadales</taxon>
        <taxon>Chlamydomonadaceae</taxon>
        <taxon>Chlamydomonas</taxon>
    </lineage>
</organism>
<evidence type="ECO:0000313" key="3">
    <source>
        <dbReference type="Proteomes" id="UP000232323"/>
    </source>
</evidence>
<accession>A0A250WUT3</accession>
<reference evidence="2 3" key="1">
    <citation type="submission" date="2017-08" db="EMBL/GenBank/DDBJ databases">
        <title>Acidophilic green algal genome provides insights into adaptation to an acidic environment.</title>
        <authorList>
            <person name="Hirooka S."/>
            <person name="Hirose Y."/>
            <person name="Kanesaki Y."/>
            <person name="Higuchi S."/>
            <person name="Fujiwara T."/>
            <person name="Onuma R."/>
            <person name="Era A."/>
            <person name="Ohbayashi R."/>
            <person name="Uzuka A."/>
            <person name="Nozaki H."/>
            <person name="Yoshikawa H."/>
            <person name="Miyagishima S.Y."/>
        </authorList>
    </citation>
    <scope>NUCLEOTIDE SEQUENCE [LARGE SCALE GENOMIC DNA]</scope>
    <source>
        <strain evidence="2 3">NIES-2499</strain>
    </source>
</reference>
<protein>
    <submittedName>
        <fullName evidence="2">Uncharacterized protein</fullName>
    </submittedName>
</protein>
<proteinExistence type="predicted"/>
<keyword evidence="3" id="KW-1185">Reference proteome</keyword>
<sequence length="393" mass="42412">MGLSFCSCIRGASGFQERPRLEEKLTTDLVAPGVLLKPPVDHPSLQQSPVSQDCDIKTKRPSLICVVEEQKEAHDEYFPEEEAATIERCWLWLKDAGVSDPSEPTPLCEDLPAEFNDLPKKFGKDKQVQPLSLSANAFDSAAWRSSCTGPGVLVPDSNELLHDTPSGAFTSLAEAEPAQIFQHETSLGSFQTPIADSLSANLSDQPRPARYVRQGSEMTDLERMSHVLKLITQGKTLGETVAELKSASLRSCAEFQDAPPQTVAATGTVSVPVSNAMASKRGVSGLHGSVASRSQLAAASTKISSIYTSQHRLQMLMQGRTPSIQNLHQNLALRSLSQKEVTNMNSTAVSAEGAIKIEHFEGGKSSSSNHPIELKVTSPRLPQLEEEGLGDRA</sequence>
<dbReference type="AlphaFoldDB" id="A0A250WUT3"/>
<evidence type="ECO:0000313" key="2">
    <source>
        <dbReference type="EMBL" id="GAX74594.1"/>
    </source>
</evidence>
<dbReference type="Proteomes" id="UP000232323">
    <property type="component" value="Unassembled WGS sequence"/>
</dbReference>
<comment type="caution">
    <text evidence="2">The sequence shown here is derived from an EMBL/GenBank/DDBJ whole genome shotgun (WGS) entry which is preliminary data.</text>
</comment>
<gene>
    <name evidence="2" type="ORF">CEUSTIGMA_g2042.t1</name>
</gene>
<feature type="region of interest" description="Disordered" evidence="1">
    <location>
        <begin position="361"/>
        <end position="393"/>
    </location>
</feature>
<name>A0A250WUT3_9CHLO</name>
<dbReference type="EMBL" id="BEGY01000008">
    <property type="protein sequence ID" value="GAX74594.1"/>
    <property type="molecule type" value="Genomic_DNA"/>
</dbReference>
<feature type="compositionally biased region" description="Acidic residues" evidence="1">
    <location>
        <begin position="384"/>
        <end position="393"/>
    </location>
</feature>
<evidence type="ECO:0000256" key="1">
    <source>
        <dbReference type="SAM" id="MobiDB-lite"/>
    </source>
</evidence>